<keyword evidence="1" id="KW-0472">Membrane</keyword>
<feature type="transmembrane region" description="Helical" evidence="1">
    <location>
        <begin position="183"/>
        <end position="203"/>
    </location>
</feature>
<evidence type="ECO:0000256" key="1">
    <source>
        <dbReference type="SAM" id="Phobius"/>
    </source>
</evidence>
<feature type="transmembrane region" description="Helical" evidence="1">
    <location>
        <begin position="67"/>
        <end position="96"/>
    </location>
</feature>
<evidence type="ECO:0000313" key="3">
    <source>
        <dbReference type="Proteomes" id="UP001501237"/>
    </source>
</evidence>
<protein>
    <recommendedName>
        <fullName evidence="4">ABC-2 type transport system permease protein</fullName>
    </recommendedName>
</protein>
<name>A0ABP6QHW0_9ACTN</name>
<dbReference type="PANTHER" id="PTHR37305">
    <property type="entry name" value="INTEGRAL MEMBRANE PROTEIN-RELATED"/>
    <property type="match status" value="1"/>
</dbReference>
<comment type="caution">
    <text evidence="2">The sequence shown here is derived from an EMBL/GenBank/DDBJ whole genome shotgun (WGS) entry which is preliminary data.</text>
</comment>
<dbReference type="RefSeq" id="WP_344832744.1">
    <property type="nucleotide sequence ID" value="NZ_BAAAUV010000013.1"/>
</dbReference>
<sequence length="264" mass="27939">MFSFDVLQAEWTKLRTLRSTHWLVLAIVAFTVLVGLAGTAGADVSHCPAPDRCFEDTPKLALNGVRLAQVAVVVLAVLSISAEYGTGTILPTLTVVPRRGRVLAAKAIVLTGVTVASAVLATLTCLLLGRHLLPDGGFTPANGYPLLSPTDGPTLRATAGTVLYLALIALLSLSVATIVRDTAGALTTVLALLFILPILTEFISDPTWHDRLNRWSPMTAGLTIQVTVGVDHLKTTPWQGLSILTAYTLTALLLATLTLTRRDA</sequence>
<accession>A0ABP6QHW0</accession>
<feature type="transmembrane region" description="Helical" evidence="1">
    <location>
        <begin position="21"/>
        <end position="42"/>
    </location>
</feature>
<reference evidence="3" key="1">
    <citation type="journal article" date="2019" name="Int. J. Syst. Evol. Microbiol.">
        <title>The Global Catalogue of Microorganisms (GCM) 10K type strain sequencing project: providing services to taxonomists for standard genome sequencing and annotation.</title>
        <authorList>
            <consortium name="The Broad Institute Genomics Platform"/>
            <consortium name="The Broad Institute Genome Sequencing Center for Infectious Disease"/>
            <person name="Wu L."/>
            <person name="Ma J."/>
        </authorList>
    </citation>
    <scope>NUCLEOTIDE SEQUENCE [LARGE SCALE GENOMIC DNA]</scope>
    <source>
        <strain evidence="3">JCM 9377</strain>
    </source>
</reference>
<dbReference type="EMBL" id="BAAAUV010000013">
    <property type="protein sequence ID" value="GAA3223868.1"/>
    <property type="molecule type" value="Genomic_DNA"/>
</dbReference>
<feature type="transmembrane region" description="Helical" evidence="1">
    <location>
        <begin position="108"/>
        <end position="133"/>
    </location>
</feature>
<gene>
    <name evidence="2" type="ORF">GCM10010468_50640</name>
</gene>
<proteinExistence type="predicted"/>
<dbReference type="Proteomes" id="UP001501237">
    <property type="component" value="Unassembled WGS sequence"/>
</dbReference>
<evidence type="ECO:0008006" key="4">
    <source>
        <dbReference type="Google" id="ProtNLM"/>
    </source>
</evidence>
<evidence type="ECO:0000313" key="2">
    <source>
        <dbReference type="EMBL" id="GAA3223868.1"/>
    </source>
</evidence>
<feature type="transmembrane region" description="Helical" evidence="1">
    <location>
        <begin position="238"/>
        <end position="259"/>
    </location>
</feature>
<dbReference type="PANTHER" id="PTHR37305:SF1">
    <property type="entry name" value="MEMBRANE PROTEIN"/>
    <property type="match status" value="1"/>
</dbReference>
<keyword evidence="3" id="KW-1185">Reference proteome</keyword>
<feature type="transmembrane region" description="Helical" evidence="1">
    <location>
        <begin position="153"/>
        <end position="176"/>
    </location>
</feature>
<organism evidence="2 3">
    <name type="scientific">Actinocorallia longicatena</name>
    <dbReference type="NCBI Taxonomy" id="111803"/>
    <lineage>
        <taxon>Bacteria</taxon>
        <taxon>Bacillati</taxon>
        <taxon>Actinomycetota</taxon>
        <taxon>Actinomycetes</taxon>
        <taxon>Streptosporangiales</taxon>
        <taxon>Thermomonosporaceae</taxon>
        <taxon>Actinocorallia</taxon>
    </lineage>
</organism>
<keyword evidence="1" id="KW-0812">Transmembrane</keyword>
<keyword evidence="1" id="KW-1133">Transmembrane helix</keyword>